<gene>
    <name evidence="1" type="ORF">MML48_1g14995</name>
</gene>
<proteinExistence type="predicted"/>
<evidence type="ECO:0000313" key="1">
    <source>
        <dbReference type="EMBL" id="KAI4471696.1"/>
    </source>
</evidence>
<organism evidence="1 2">
    <name type="scientific">Holotrichia oblita</name>
    <name type="common">Chafer beetle</name>
    <dbReference type="NCBI Taxonomy" id="644536"/>
    <lineage>
        <taxon>Eukaryota</taxon>
        <taxon>Metazoa</taxon>
        <taxon>Ecdysozoa</taxon>
        <taxon>Arthropoda</taxon>
        <taxon>Hexapoda</taxon>
        <taxon>Insecta</taxon>
        <taxon>Pterygota</taxon>
        <taxon>Neoptera</taxon>
        <taxon>Endopterygota</taxon>
        <taxon>Coleoptera</taxon>
        <taxon>Polyphaga</taxon>
        <taxon>Scarabaeiformia</taxon>
        <taxon>Scarabaeidae</taxon>
        <taxon>Melolonthinae</taxon>
        <taxon>Holotrichia</taxon>
    </lineage>
</organism>
<keyword evidence="2" id="KW-1185">Reference proteome</keyword>
<evidence type="ECO:0000313" key="2">
    <source>
        <dbReference type="Proteomes" id="UP001056778"/>
    </source>
</evidence>
<dbReference type="EMBL" id="CM043015">
    <property type="protein sequence ID" value="KAI4471696.1"/>
    <property type="molecule type" value="Genomic_DNA"/>
</dbReference>
<comment type="caution">
    <text evidence="1">The sequence shown here is derived from an EMBL/GenBank/DDBJ whole genome shotgun (WGS) entry which is preliminary data.</text>
</comment>
<reference evidence="1" key="1">
    <citation type="submission" date="2022-04" db="EMBL/GenBank/DDBJ databases">
        <title>Chromosome-scale genome assembly of Holotrichia oblita Faldermann.</title>
        <authorList>
            <person name="Rongchong L."/>
        </authorList>
    </citation>
    <scope>NUCLEOTIDE SEQUENCE</scope>
    <source>
        <strain evidence="1">81SQS9</strain>
    </source>
</reference>
<sequence length="810" mass="92249">MIHSIIHKCCHSKSLPPECCAFCNGNGPETLLDICFDYILTNLHTICEYEPHYTENLRLRENVTLPVEICEKLLYLRSNRGPRLSPRFVNIFRNQLATKLKRVKLYNTDIDDDSLKILLQHRLISLDVSHSPLLTANSLKYVTAFGSNLTSLSIGDNMNLFPASLFGQPYLIDRDYVILAPRLKRLSVRNGEILRPEFYMLLLKPLTNLTHLDLSNCSDLGDFHYVLDLINLTSLILYNVNKLENLIPAICKLKNLRHLDISQSKDENGTYENPSKVLATIVECLPRLTSLDISGTNLAGSGVAERTDDCFGPYASDIPGLSSRVHNKFQFLGLYETQRGACFRHDIPAKLIAGNANEEQVLVAALAYLDRSDMLQKVLNELFHLFRFESCNQVGQALNIVLEAMNRNLNERHIQISGSATLFYIVKGAGKELHDVVRVKRRIITTLLNGMCAHRNDDTMMRNGCLTLCQFKVPLDVVRTSIPIVRKIDQLILEVLGVRLRETRRYPAAFSLRDATGEFRTTNRDLPPEHVGLPGRRAAEDQIGRSGRYRLSKSGCFFSCFLYKKMLWLIADRLKRGICDDVLEVAWSTMWNVTDETPLNCQKFLEHKGMEYFLKCLKKFPDKEELLRNMMGLLGNVAEVHSLRRYLMTPEYIAVFSDLLDSISDGIEVSYNAAGVISHIASDGPEAWTIDDPCREHVLARMMAAIDRWDLYSLRNINYRSFEPILYLVGIYDTPECQRWAVWALANLTKVYPEKYCSVVKSEGGLELLQEVIDHPMPPNCVKELAVIVLENCKQYHERDSLETDTQLDG</sequence>
<dbReference type="Proteomes" id="UP001056778">
    <property type="component" value="Chromosome 1"/>
</dbReference>
<accession>A0ACB9TXW9</accession>
<name>A0ACB9TXW9_HOLOL</name>
<protein>
    <submittedName>
        <fullName evidence="1">Protein zer-1</fullName>
    </submittedName>
</protein>